<comment type="similarity">
    <text evidence="1">Belongs to the YciI family.</text>
</comment>
<dbReference type="OrthoDB" id="9814407at2"/>
<accession>A0A542VZ45</accession>
<dbReference type="Pfam" id="PF03795">
    <property type="entry name" value="YCII"/>
    <property type="match status" value="1"/>
</dbReference>
<reference evidence="3 4" key="1">
    <citation type="submission" date="2019-06" db="EMBL/GenBank/DDBJ databases">
        <title>Genome sequencing of Zymomonas mobilis strains for genetic engineering and biofuel applications.</title>
        <authorList>
            <person name="Teravest M."/>
        </authorList>
    </citation>
    <scope>NUCLEOTIDE SEQUENCE [LARGE SCALE GENOMIC DNA]</scope>
    <source>
        <strain evidence="3 4">AN0101</strain>
    </source>
</reference>
<protein>
    <submittedName>
        <fullName evidence="3">Uncharacterized protein YciI</fullName>
    </submittedName>
</protein>
<evidence type="ECO:0000256" key="1">
    <source>
        <dbReference type="ARBA" id="ARBA00007689"/>
    </source>
</evidence>
<evidence type="ECO:0000313" key="3">
    <source>
        <dbReference type="EMBL" id="TQL16563.1"/>
    </source>
</evidence>
<feature type="domain" description="YCII-related" evidence="2">
    <location>
        <begin position="1"/>
        <end position="82"/>
    </location>
</feature>
<organism evidence="3 4">
    <name type="scientific">Zymomonas mobilis</name>
    <dbReference type="NCBI Taxonomy" id="542"/>
    <lineage>
        <taxon>Bacteria</taxon>
        <taxon>Pseudomonadati</taxon>
        <taxon>Pseudomonadota</taxon>
        <taxon>Alphaproteobacteria</taxon>
        <taxon>Sphingomonadales</taxon>
        <taxon>Zymomonadaceae</taxon>
        <taxon>Zymomonas</taxon>
    </lineage>
</organism>
<dbReference type="SUPFAM" id="SSF54909">
    <property type="entry name" value="Dimeric alpha+beta barrel"/>
    <property type="match status" value="1"/>
</dbReference>
<dbReference type="RefSeq" id="WP_141918892.1">
    <property type="nucleotide sequence ID" value="NZ_VFOF01000001.1"/>
</dbReference>
<dbReference type="PANTHER" id="PTHR37828">
    <property type="entry name" value="GSR2449 PROTEIN"/>
    <property type="match status" value="1"/>
</dbReference>
<evidence type="ECO:0000259" key="2">
    <source>
        <dbReference type="Pfam" id="PF03795"/>
    </source>
</evidence>
<dbReference type="AlphaFoldDB" id="A0A542VZ45"/>
<dbReference type="EMBL" id="VFOF01000001">
    <property type="protein sequence ID" value="TQL16563.1"/>
    <property type="molecule type" value="Genomic_DNA"/>
</dbReference>
<proteinExistence type="inferred from homology"/>
<sequence length="95" mass="10850">MFIVNLSYKKPISEIEKYIEAHRGFLDIYYKAGYFLASGAKNPRNGGIIIVNSQLSREALEKILLEDPFQQNEIADYEIIEFMPTKYAPALAGIF</sequence>
<dbReference type="PANTHER" id="PTHR37828:SF1">
    <property type="entry name" value="YCII-RELATED DOMAIN-CONTAINING PROTEIN"/>
    <property type="match status" value="1"/>
</dbReference>
<comment type="caution">
    <text evidence="3">The sequence shown here is derived from an EMBL/GenBank/DDBJ whole genome shotgun (WGS) entry which is preliminary data.</text>
</comment>
<name>A0A542VZ45_ZYMMB</name>
<dbReference type="InterPro" id="IPR011008">
    <property type="entry name" value="Dimeric_a/b-barrel"/>
</dbReference>
<dbReference type="InterPro" id="IPR005545">
    <property type="entry name" value="YCII"/>
</dbReference>
<dbReference type="Proteomes" id="UP000316887">
    <property type="component" value="Unassembled WGS sequence"/>
</dbReference>
<gene>
    <name evidence="3" type="ORF">FBY58_0099</name>
</gene>
<evidence type="ECO:0000313" key="4">
    <source>
        <dbReference type="Proteomes" id="UP000316887"/>
    </source>
</evidence>